<comment type="caution">
    <text evidence="1">The sequence shown here is derived from an EMBL/GenBank/DDBJ whole genome shotgun (WGS) entry which is preliminary data.</text>
</comment>
<reference evidence="1 2" key="1">
    <citation type="submission" date="2019-05" db="EMBL/GenBank/DDBJ databases">
        <title>Another draft genome of Portunus trituberculatus and its Hox gene families provides insights of decapod evolution.</title>
        <authorList>
            <person name="Jeong J.-H."/>
            <person name="Song I."/>
            <person name="Kim S."/>
            <person name="Choi T."/>
            <person name="Kim D."/>
            <person name="Ryu S."/>
            <person name="Kim W."/>
        </authorList>
    </citation>
    <scope>NUCLEOTIDE SEQUENCE [LARGE SCALE GENOMIC DNA]</scope>
    <source>
        <tissue evidence="1">Muscle</tissue>
    </source>
</reference>
<name>A0A5B7CH67_PORTR</name>
<dbReference type="EMBL" id="VSRR010000039">
    <property type="protein sequence ID" value="MPC08670.1"/>
    <property type="molecule type" value="Genomic_DNA"/>
</dbReference>
<accession>A0A5B7CH67</accession>
<proteinExistence type="predicted"/>
<evidence type="ECO:0000313" key="2">
    <source>
        <dbReference type="Proteomes" id="UP000324222"/>
    </source>
</evidence>
<keyword evidence="2" id="KW-1185">Reference proteome</keyword>
<dbReference type="Proteomes" id="UP000324222">
    <property type="component" value="Unassembled WGS sequence"/>
</dbReference>
<protein>
    <submittedName>
        <fullName evidence="1">Uncharacterized protein</fullName>
    </submittedName>
</protein>
<dbReference type="PROSITE" id="PS51257">
    <property type="entry name" value="PROKAR_LIPOPROTEIN"/>
    <property type="match status" value="1"/>
</dbReference>
<organism evidence="1 2">
    <name type="scientific">Portunus trituberculatus</name>
    <name type="common">Swimming crab</name>
    <name type="synonym">Neptunus trituberculatus</name>
    <dbReference type="NCBI Taxonomy" id="210409"/>
    <lineage>
        <taxon>Eukaryota</taxon>
        <taxon>Metazoa</taxon>
        <taxon>Ecdysozoa</taxon>
        <taxon>Arthropoda</taxon>
        <taxon>Crustacea</taxon>
        <taxon>Multicrustacea</taxon>
        <taxon>Malacostraca</taxon>
        <taxon>Eumalacostraca</taxon>
        <taxon>Eucarida</taxon>
        <taxon>Decapoda</taxon>
        <taxon>Pleocyemata</taxon>
        <taxon>Brachyura</taxon>
        <taxon>Eubrachyura</taxon>
        <taxon>Portunoidea</taxon>
        <taxon>Portunidae</taxon>
        <taxon>Portuninae</taxon>
        <taxon>Portunus</taxon>
    </lineage>
</organism>
<evidence type="ECO:0000313" key="1">
    <source>
        <dbReference type="EMBL" id="MPC08670.1"/>
    </source>
</evidence>
<sequence length="63" mass="7335">MKLPLEAVTLVFTMQYYAGVSQSCAYTYGRHTASHDRVAFRLRLGYKYFRNGNDEMQHPEVDT</sequence>
<dbReference type="AlphaFoldDB" id="A0A5B7CH67"/>
<gene>
    <name evidence="1" type="ORF">E2C01_001263</name>
</gene>